<gene>
    <name evidence="2" type="ORF">HNQ79_001544</name>
</gene>
<evidence type="ECO:0000256" key="1">
    <source>
        <dbReference type="SAM" id="Phobius"/>
    </source>
</evidence>
<dbReference type="AlphaFoldDB" id="A0A7X0HCG3"/>
<reference evidence="2 3" key="1">
    <citation type="submission" date="2020-08" db="EMBL/GenBank/DDBJ databases">
        <title>Genomic Encyclopedia of Type Strains, Phase IV (KMG-IV): sequencing the most valuable type-strain genomes for metagenomic binning, comparative biology and taxonomic classification.</title>
        <authorList>
            <person name="Goeker M."/>
        </authorList>
    </citation>
    <scope>NUCLEOTIDE SEQUENCE [LARGE SCALE GENOMIC DNA]</scope>
    <source>
        <strain evidence="2 3">DSM 40141</strain>
    </source>
</reference>
<proteinExistence type="predicted"/>
<keyword evidence="3" id="KW-1185">Reference proteome</keyword>
<accession>A0A7X0HCG3</accession>
<name>A0A7X0HCG3_9ACTN</name>
<protein>
    <submittedName>
        <fullName evidence="2">Uncharacterized protein</fullName>
    </submittedName>
</protein>
<keyword evidence="1" id="KW-0812">Transmembrane</keyword>
<comment type="caution">
    <text evidence="2">The sequence shown here is derived from an EMBL/GenBank/DDBJ whole genome shotgun (WGS) entry which is preliminary data.</text>
</comment>
<dbReference type="EMBL" id="JACHEM010000003">
    <property type="protein sequence ID" value="MBB6435093.1"/>
    <property type="molecule type" value="Genomic_DNA"/>
</dbReference>
<keyword evidence="1" id="KW-0472">Membrane</keyword>
<organism evidence="2 3">
    <name type="scientific">Streptomyces candidus</name>
    <dbReference type="NCBI Taxonomy" id="67283"/>
    <lineage>
        <taxon>Bacteria</taxon>
        <taxon>Bacillati</taxon>
        <taxon>Actinomycetota</taxon>
        <taxon>Actinomycetes</taxon>
        <taxon>Kitasatosporales</taxon>
        <taxon>Streptomycetaceae</taxon>
        <taxon>Streptomyces</taxon>
    </lineage>
</organism>
<keyword evidence="1" id="KW-1133">Transmembrane helix</keyword>
<feature type="transmembrane region" description="Helical" evidence="1">
    <location>
        <begin position="12"/>
        <end position="35"/>
    </location>
</feature>
<sequence>MTTAESSDDAGPVVMTLLSVFLFLVLVVAGVIFLFHKLKGRK</sequence>
<dbReference type="RefSeq" id="WP_260421529.1">
    <property type="nucleotide sequence ID" value="NZ_BNBN01000004.1"/>
</dbReference>
<dbReference type="Proteomes" id="UP000540423">
    <property type="component" value="Unassembled WGS sequence"/>
</dbReference>
<evidence type="ECO:0000313" key="2">
    <source>
        <dbReference type="EMBL" id="MBB6435093.1"/>
    </source>
</evidence>
<evidence type="ECO:0000313" key="3">
    <source>
        <dbReference type="Proteomes" id="UP000540423"/>
    </source>
</evidence>